<dbReference type="Proteomes" id="UP000664417">
    <property type="component" value="Unassembled WGS sequence"/>
</dbReference>
<dbReference type="AlphaFoldDB" id="A0A8J7Q9E5"/>
<feature type="domain" description="SMODS-associated and fused to various effectors" evidence="2">
    <location>
        <begin position="453"/>
        <end position="642"/>
    </location>
</feature>
<dbReference type="Pfam" id="PF18145">
    <property type="entry name" value="SAVED"/>
    <property type="match status" value="1"/>
</dbReference>
<organism evidence="3 4">
    <name type="scientific">Acanthopleuribacter pedis</name>
    <dbReference type="NCBI Taxonomy" id="442870"/>
    <lineage>
        <taxon>Bacteria</taxon>
        <taxon>Pseudomonadati</taxon>
        <taxon>Acidobacteriota</taxon>
        <taxon>Holophagae</taxon>
        <taxon>Acanthopleuribacterales</taxon>
        <taxon>Acanthopleuribacteraceae</taxon>
        <taxon>Acanthopleuribacter</taxon>
    </lineage>
</organism>
<protein>
    <submittedName>
        <fullName evidence="3">SAVED domain-containing protein</fullName>
    </submittedName>
</protein>
<dbReference type="Pfam" id="PF12770">
    <property type="entry name" value="CHAT"/>
    <property type="match status" value="1"/>
</dbReference>
<proteinExistence type="predicted"/>
<sequence length="644" mass="71698">MFFRDFVVTVKPLSSTRTHLSLARALEEPLEEKVEQPEILKTILADVDVLLKKPAKKVHGKAQEAQEEKEAKKKALAHALFTTFFPGTFADEFKRRRLENGNLRVKIQPAEACNEKAFSHWFFQTPWELMMAPGEFSPLCTTHEISMVRQWIPKEHAHQPNPLPLPKELRILVLTANTPNPKLKKIDATRFNQPILDAIKDNPNFKITVLDQPTLTTLQSTIAETAPHILHITGHGSPPRQRNTVENLVPYDGLGLLHLCKGDGSRPTIISAHELLAVLTPCLDSLRLVTLASCFLGRASRRDLDGSFAATLCAGGVPAVAAFQFVLSYDGADAWIKTFYEHLASGDRLDTAMVHARGALKAGGTVGRIRDLEYGSPLLITRLPDGRLFRRSQTVAVVSRAKTPPTTQDEDTDILDLTPYFQGHGLKAPRLMPGVDWDQTLYPLLTNLTCNLTEALPVTFEGPMHQSVAVALGYIFNETRAMDIRVNQVNQNSEQTETWHARGEIEIIEVSEDIQAGHPESEDFIACVSMANRTRHGALAFIKQHPERFPHGYQTCVEWSPPNGADRNSIPHQGVARYLARHIGSRIKRLSQSGETPIKRIHLFFSGPSAMVLFLGMGLNACRAVQLYEFVAGESAYVPSLRLR</sequence>
<dbReference type="NCBIfam" id="NF033611">
    <property type="entry name" value="SAVED"/>
    <property type="match status" value="1"/>
</dbReference>
<comment type="caution">
    <text evidence="3">The sequence shown here is derived from an EMBL/GenBank/DDBJ whole genome shotgun (WGS) entry which is preliminary data.</text>
</comment>
<keyword evidence="4" id="KW-1185">Reference proteome</keyword>
<evidence type="ECO:0000259" key="2">
    <source>
        <dbReference type="Pfam" id="PF18145"/>
    </source>
</evidence>
<evidence type="ECO:0000313" key="4">
    <source>
        <dbReference type="Proteomes" id="UP000664417"/>
    </source>
</evidence>
<reference evidence="3" key="1">
    <citation type="submission" date="2021-03" db="EMBL/GenBank/DDBJ databases">
        <authorList>
            <person name="Wang G."/>
        </authorList>
    </citation>
    <scope>NUCLEOTIDE SEQUENCE</scope>
    <source>
        <strain evidence="3">KCTC 12899</strain>
    </source>
</reference>
<dbReference type="RefSeq" id="WP_207860279.1">
    <property type="nucleotide sequence ID" value="NZ_JAFREP010000016.1"/>
</dbReference>
<dbReference type="InterPro" id="IPR040836">
    <property type="entry name" value="SAVED"/>
</dbReference>
<dbReference type="InterPro" id="IPR024983">
    <property type="entry name" value="CHAT_dom"/>
</dbReference>
<accession>A0A8J7Q9E5</accession>
<feature type="domain" description="CHAT" evidence="1">
    <location>
        <begin position="119"/>
        <end position="360"/>
    </location>
</feature>
<gene>
    <name evidence="3" type="ORF">J3U88_17755</name>
</gene>
<evidence type="ECO:0000259" key="1">
    <source>
        <dbReference type="Pfam" id="PF12770"/>
    </source>
</evidence>
<name>A0A8J7Q9E5_9BACT</name>
<evidence type="ECO:0000313" key="3">
    <source>
        <dbReference type="EMBL" id="MBO1320325.1"/>
    </source>
</evidence>
<dbReference type="EMBL" id="JAFREP010000016">
    <property type="protein sequence ID" value="MBO1320325.1"/>
    <property type="molecule type" value="Genomic_DNA"/>
</dbReference>